<reference evidence="2" key="1">
    <citation type="submission" date="2020-10" db="EMBL/GenBank/DDBJ databases">
        <authorList>
            <person name="Kikuchi T."/>
        </authorList>
    </citation>
    <scope>NUCLEOTIDE SEQUENCE</scope>
    <source>
        <strain evidence="2">NKZ352</strain>
    </source>
</reference>
<gene>
    <name evidence="2" type="ORF">CAUJ_LOCUS15519</name>
</gene>
<organism evidence="2 3">
    <name type="scientific">Caenorhabditis auriculariae</name>
    <dbReference type="NCBI Taxonomy" id="2777116"/>
    <lineage>
        <taxon>Eukaryota</taxon>
        <taxon>Metazoa</taxon>
        <taxon>Ecdysozoa</taxon>
        <taxon>Nematoda</taxon>
        <taxon>Chromadorea</taxon>
        <taxon>Rhabditida</taxon>
        <taxon>Rhabditina</taxon>
        <taxon>Rhabditomorpha</taxon>
        <taxon>Rhabditoidea</taxon>
        <taxon>Rhabditidae</taxon>
        <taxon>Peloderinae</taxon>
        <taxon>Caenorhabditis</taxon>
    </lineage>
</organism>
<feature type="compositionally biased region" description="Acidic residues" evidence="1">
    <location>
        <begin position="151"/>
        <end position="165"/>
    </location>
</feature>
<dbReference type="OrthoDB" id="5815483at2759"/>
<name>A0A8S1I062_9PELO</name>
<accession>A0A8S1I062</accession>
<evidence type="ECO:0000313" key="3">
    <source>
        <dbReference type="Proteomes" id="UP000835052"/>
    </source>
</evidence>
<dbReference type="Proteomes" id="UP000835052">
    <property type="component" value="Unassembled WGS sequence"/>
</dbReference>
<keyword evidence="3" id="KW-1185">Reference proteome</keyword>
<protein>
    <submittedName>
        <fullName evidence="2">Uncharacterized protein</fullName>
    </submittedName>
</protein>
<dbReference type="EMBL" id="CAJGYM010000188">
    <property type="protein sequence ID" value="CAD6199618.1"/>
    <property type="molecule type" value="Genomic_DNA"/>
</dbReference>
<dbReference type="AlphaFoldDB" id="A0A8S1I062"/>
<feature type="region of interest" description="Disordered" evidence="1">
    <location>
        <begin position="145"/>
        <end position="166"/>
    </location>
</feature>
<comment type="caution">
    <text evidence="2">The sequence shown here is derived from an EMBL/GenBank/DDBJ whole genome shotgun (WGS) entry which is preliminary data.</text>
</comment>
<proteinExistence type="predicted"/>
<evidence type="ECO:0000256" key="1">
    <source>
        <dbReference type="SAM" id="MobiDB-lite"/>
    </source>
</evidence>
<sequence>MTAHGGYQRVESDPTLSDSPRAALLRHDYENDAAASTYHHDELDWEYDELERHELEDRLGEIPDTFHRRHRRPVGRDLAVFACLRLSVPSPASISKFFILRPVRKISNWRSRNREALYGEEVTRAGLGRPEYSESNQLLHACDKSGHDEMEQSEETKDEDEEEETTGARKYAKLILPHVAPRSAHMCIYGTWRVNILQCRTATRNPNETATG</sequence>
<evidence type="ECO:0000313" key="2">
    <source>
        <dbReference type="EMBL" id="CAD6199618.1"/>
    </source>
</evidence>